<comment type="caution">
    <text evidence="2">The sequence shown here is derived from an EMBL/GenBank/DDBJ whole genome shotgun (WGS) entry which is preliminary data.</text>
</comment>
<evidence type="ECO:0000313" key="3">
    <source>
        <dbReference type="Proteomes" id="UP001604336"/>
    </source>
</evidence>
<evidence type="ECO:0000256" key="1">
    <source>
        <dbReference type="SAM" id="MobiDB-lite"/>
    </source>
</evidence>
<sequence>MNTELRKSVNQQWLKNLKVYERESIMQFLVVEKFALFCITFRAQWSSKTSPKSRVQASNNPKKISLKDNKPVFQHHEMIPIEFEPSIRSSPMSQKENMQSTAKNARKYDGTKRISELFVQEIVTNGECHGLKGKMEGKTHDQLEKVPSAKDKLSSSVSMEGKNEVGGEKQTSQHITKIGKLS</sequence>
<feature type="compositionally biased region" description="Basic and acidic residues" evidence="1">
    <location>
        <begin position="133"/>
        <end position="153"/>
    </location>
</feature>
<accession>A0ABD1RH14</accession>
<evidence type="ECO:0000313" key="2">
    <source>
        <dbReference type="EMBL" id="KAL2487349.1"/>
    </source>
</evidence>
<reference evidence="3" key="1">
    <citation type="submission" date="2024-07" db="EMBL/GenBank/DDBJ databases">
        <title>Two chromosome-level genome assemblies of Korean endemic species Abeliophyllum distichum and Forsythia ovata (Oleaceae).</title>
        <authorList>
            <person name="Jang H."/>
        </authorList>
    </citation>
    <scope>NUCLEOTIDE SEQUENCE [LARGE SCALE GENOMIC DNA]</scope>
</reference>
<name>A0ABD1RH14_9LAMI</name>
<protein>
    <submittedName>
        <fullName evidence="2">Uncharacterized protein</fullName>
    </submittedName>
</protein>
<keyword evidence="3" id="KW-1185">Reference proteome</keyword>
<dbReference type="EMBL" id="JBFOLK010000009">
    <property type="protein sequence ID" value="KAL2487349.1"/>
    <property type="molecule type" value="Genomic_DNA"/>
</dbReference>
<dbReference type="AlphaFoldDB" id="A0ABD1RH14"/>
<dbReference type="Proteomes" id="UP001604336">
    <property type="component" value="Unassembled WGS sequence"/>
</dbReference>
<feature type="region of interest" description="Disordered" evidence="1">
    <location>
        <begin position="133"/>
        <end position="182"/>
    </location>
</feature>
<proteinExistence type="predicted"/>
<gene>
    <name evidence="2" type="ORF">Adt_32105</name>
</gene>
<organism evidence="2 3">
    <name type="scientific">Abeliophyllum distichum</name>
    <dbReference type="NCBI Taxonomy" id="126358"/>
    <lineage>
        <taxon>Eukaryota</taxon>
        <taxon>Viridiplantae</taxon>
        <taxon>Streptophyta</taxon>
        <taxon>Embryophyta</taxon>
        <taxon>Tracheophyta</taxon>
        <taxon>Spermatophyta</taxon>
        <taxon>Magnoliopsida</taxon>
        <taxon>eudicotyledons</taxon>
        <taxon>Gunneridae</taxon>
        <taxon>Pentapetalae</taxon>
        <taxon>asterids</taxon>
        <taxon>lamiids</taxon>
        <taxon>Lamiales</taxon>
        <taxon>Oleaceae</taxon>
        <taxon>Forsythieae</taxon>
        <taxon>Abeliophyllum</taxon>
    </lineage>
</organism>